<proteinExistence type="predicted"/>
<evidence type="ECO:0000313" key="1">
    <source>
        <dbReference type="EMBL" id="CAK0833990.1"/>
    </source>
</evidence>
<gene>
    <name evidence="1" type="ORF">PCOR1329_LOCUS31532</name>
</gene>
<reference evidence="1" key="1">
    <citation type="submission" date="2023-10" db="EMBL/GenBank/DDBJ databases">
        <authorList>
            <person name="Chen Y."/>
            <person name="Shah S."/>
            <person name="Dougan E. K."/>
            <person name="Thang M."/>
            <person name="Chan C."/>
        </authorList>
    </citation>
    <scope>NUCLEOTIDE SEQUENCE [LARGE SCALE GENOMIC DNA]</scope>
</reference>
<organism evidence="1 2">
    <name type="scientific">Prorocentrum cordatum</name>
    <dbReference type="NCBI Taxonomy" id="2364126"/>
    <lineage>
        <taxon>Eukaryota</taxon>
        <taxon>Sar</taxon>
        <taxon>Alveolata</taxon>
        <taxon>Dinophyceae</taxon>
        <taxon>Prorocentrales</taxon>
        <taxon>Prorocentraceae</taxon>
        <taxon>Prorocentrum</taxon>
    </lineage>
</organism>
<dbReference type="EMBL" id="CAUYUJ010012452">
    <property type="protein sequence ID" value="CAK0833990.1"/>
    <property type="molecule type" value="Genomic_DNA"/>
</dbReference>
<accession>A0ABN9SPZ6</accession>
<comment type="caution">
    <text evidence="1">The sequence shown here is derived from an EMBL/GenBank/DDBJ whole genome shotgun (WGS) entry which is preliminary data.</text>
</comment>
<feature type="non-terminal residue" evidence="1">
    <location>
        <position position="1"/>
    </location>
</feature>
<keyword evidence="2" id="KW-1185">Reference proteome</keyword>
<evidence type="ECO:0000313" key="2">
    <source>
        <dbReference type="Proteomes" id="UP001189429"/>
    </source>
</evidence>
<protein>
    <submittedName>
        <fullName evidence="1">Uncharacterized protein</fullName>
    </submittedName>
</protein>
<name>A0ABN9SPZ6_9DINO</name>
<sequence>VKSRITLKATHWACGAGSSGDRFGSEEIEFMKEHLKVQMLLNTELTKLDPVSVDSSGHGAAAPRAVLWDLSPEQLFGVLEALLGEIGES</sequence>
<dbReference type="Proteomes" id="UP001189429">
    <property type="component" value="Unassembled WGS sequence"/>
</dbReference>